<accession>A0A6A8LUM8</accession>
<evidence type="ECO:0000259" key="2">
    <source>
        <dbReference type="Pfam" id="PF20990"/>
    </source>
</evidence>
<keyword evidence="1" id="KW-1133">Transmembrane helix</keyword>
<feature type="domain" description="Predicted membrane protein YciQ-like C-terminal" evidence="2">
    <location>
        <begin position="39"/>
        <end position="105"/>
    </location>
</feature>
<dbReference type="Proteomes" id="UP000437575">
    <property type="component" value="Unassembled WGS sequence"/>
</dbReference>
<organism evidence="3 4">
    <name type="scientific">Ligilactobacillus salivarius</name>
    <dbReference type="NCBI Taxonomy" id="1624"/>
    <lineage>
        <taxon>Bacteria</taxon>
        <taxon>Bacillati</taxon>
        <taxon>Bacillota</taxon>
        <taxon>Bacilli</taxon>
        <taxon>Lactobacillales</taxon>
        <taxon>Lactobacillaceae</taxon>
        <taxon>Ligilactobacillus</taxon>
    </lineage>
</organism>
<dbReference type="AlphaFoldDB" id="A0A6A8LUM8"/>
<dbReference type="EMBL" id="WKKZ01001192">
    <property type="protein sequence ID" value="MSE06672.1"/>
    <property type="molecule type" value="Genomic_DNA"/>
</dbReference>
<feature type="non-terminal residue" evidence="3">
    <location>
        <position position="1"/>
    </location>
</feature>
<dbReference type="Pfam" id="PF20990">
    <property type="entry name" value="DUF2207_C"/>
    <property type="match status" value="1"/>
</dbReference>
<protein>
    <submittedName>
        <fullName evidence="3">DUF2207 domain-containing protein</fullName>
    </submittedName>
</protein>
<comment type="caution">
    <text evidence="3">The sequence shown here is derived from an EMBL/GenBank/DDBJ whole genome shotgun (WGS) entry which is preliminary data.</text>
</comment>
<name>A0A6A8LUM8_9LACO</name>
<feature type="transmembrane region" description="Helical" evidence="1">
    <location>
        <begin position="6"/>
        <end position="25"/>
    </location>
</feature>
<evidence type="ECO:0000313" key="4">
    <source>
        <dbReference type="Proteomes" id="UP000437575"/>
    </source>
</evidence>
<evidence type="ECO:0000256" key="1">
    <source>
        <dbReference type="SAM" id="Phobius"/>
    </source>
</evidence>
<keyword evidence="1" id="KW-0472">Membrane</keyword>
<keyword evidence="1" id="KW-0812">Transmembrane</keyword>
<evidence type="ECO:0000313" key="3">
    <source>
        <dbReference type="EMBL" id="MSE06672.1"/>
    </source>
</evidence>
<proteinExistence type="predicted"/>
<sequence length="111" mass="13083">TGKYISITILLIVMAIMGISSWRVLSRNLVLSNYLKFTKYSFDIPNISVKYIRSILFPKRKPNRNVYAAYIVDLINKGDLVLNPLRTENYQTIYDYELQVKDEQFIENNRL</sequence>
<feature type="non-terminal residue" evidence="3">
    <location>
        <position position="111"/>
    </location>
</feature>
<gene>
    <name evidence="3" type="ORF">GKC34_13290</name>
</gene>
<reference evidence="3 4" key="1">
    <citation type="submission" date="2019-11" db="EMBL/GenBank/DDBJ databases">
        <title>Draft Genome Sequence of Plant Growth-Promoting Rhizosphere-Associated Bacteria.</title>
        <authorList>
            <person name="Vasilyev I.Y."/>
            <person name="Radchenko V."/>
            <person name="Ilnitskaya E.V."/>
        </authorList>
    </citation>
    <scope>NUCLEOTIDE SEQUENCE [LARGE SCALE GENOMIC DNA]</scope>
    <source>
        <strain evidence="3 4">VRA_1sq_f</strain>
    </source>
</reference>
<dbReference type="InterPro" id="IPR048389">
    <property type="entry name" value="YciQ-like_C"/>
</dbReference>